<feature type="domain" description="RecA family profile 1" evidence="4">
    <location>
        <begin position="90"/>
        <end position="274"/>
    </location>
</feature>
<evidence type="ECO:0000259" key="4">
    <source>
        <dbReference type="PROSITE" id="PS50162"/>
    </source>
</evidence>
<dbReference type="EMBL" id="ML119051">
    <property type="protein sequence ID" value="ROT42370.1"/>
    <property type="molecule type" value="Genomic_DNA"/>
</dbReference>
<dbReference type="GO" id="GO:0140664">
    <property type="term" value="F:ATP-dependent DNA damage sensor activity"/>
    <property type="evidence" value="ECO:0007669"/>
    <property type="project" value="InterPro"/>
</dbReference>
<dbReference type="GO" id="GO:0042148">
    <property type="term" value="P:DNA strand invasion"/>
    <property type="evidence" value="ECO:0007669"/>
    <property type="project" value="TreeGrafter"/>
</dbReference>
<dbReference type="InterPro" id="IPR003593">
    <property type="entry name" value="AAA+_ATPase"/>
</dbReference>
<keyword evidence="1" id="KW-0547">Nucleotide-binding</keyword>
<gene>
    <name evidence="5" type="ORF">SODALDRAFT_326538</name>
</gene>
<evidence type="ECO:0000256" key="1">
    <source>
        <dbReference type="ARBA" id="ARBA00022741"/>
    </source>
</evidence>
<dbReference type="RefSeq" id="XP_028470176.1">
    <property type="nucleotide sequence ID" value="XM_028610190.1"/>
</dbReference>
<dbReference type="STRING" id="1314773.A0A3N2Q6K3"/>
<dbReference type="PANTHER" id="PTHR22942:SF66">
    <property type="entry name" value="RE19845P"/>
    <property type="match status" value="1"/>
</dbReference>
<dbReference type="SUPFAM" id="SSF52540">
    <property type="entry name" value="P-loop containing nucleoside triphosphate hydrolases"/>
    <property type="match status" value="1"/>
</dbReference>
<dbReference type="GO" id="GO:0000150">
    <property type="term" value="F:DNA strand exchange activity"/>
    <property type="evidence" value="ECO:0007669"/>
    <property type="project" value="TreeGrafter"/>
</dbReference>
<sequence length="498" mass="54292">MADLHEVLPRFPQGQYAHLFQALDRHELTTVDLLTMEAADIGKATQLPLLEIQKIRNAVTEALHRDLGVAGVPSDTHTPLRSSLTDLTTKTAFVSTLDDELDGALGGGIPTGYITEIAGESGVGKTQFLLLLLLAAQLPPPHGLGRPALYLSTESSMPTSRLLQMLREHPRLAHLPKGARPSLDAIASMDIPDLESQEHILRFQVPVAVERHNIGLLVIDSVAANYRAEFDRSAAGTNHGSTMAARSKDLVRLGALLRALAQRFNMAVVVANQVADRFAIPPPTHRPLGTPTPTPARCRMPQESPLASRSKALSPAAANEEIEPTSSMAERLQFLSSMPEPLGPEDAVEPAPAALAFDHQQRWFTGWGDDPLADHGLKTPSLGLVWSAQIACRIALLKKPVYGVHRFLEDESGELRGGVPTLKSWRRWMKVVFAPHVRPTGQGLEGAVEYEVTRSGIRSVVKDGKNVEGKKRAGHNESDSQQRAEEEEEEEDDEDDDE</sequence>
<evidence type="ECO:0000313" key="5">
    <source>
        <dbReference type="EMBL" id="ROT42370.1"/>
    </source>
</evidence>
<name>A0A3N2Q6K3_SODAK</name>
<dbReference type="InterPro" id="IPR027417">
    <property type="entry name" value="P-loop_NTPase"/>
</dbReference>
<feature type="compositionally biased region" description="Acidic residues" evidence="3">
    <location>
        <begin position="485"/>
        <end position="498"/>
    </location>
</feature>
<dbReference type="GO" id="GO:0003690">
    <property type="term" value="F:double-stranded DNA binding"/>
    <property type="evidence" value="ECO:0007669"/>
    <property type="project" value="TreeGrafter"/>
</dbReference>
<proteinExistence type="predicted"/>
<dbReference type="PANTHER" id="PTHR22942">
    <property type="entry name" value="RECA/RAD51/RADA DNA STRAND-PAIRING FAMILY MEMBER"/>
    <property type="match status" value="1"/>
</dbReference>
<dbReference type="GO" id="GO:0003697">
    <property type="term" value="F:single-stranded DNA binding"/>
    <property type="evidence" value="ECO:0007669"/>
    <property type="project" value="TreeGrafter"/>
</dbReference>
<accession>A0A3N2Q6K3</accession>
<dbReference type="GO" id="GO:0006312">
    <property type="term" value="P:mitotic recombination"/>
    <property type="evidence" value="ECO:0007669"/>
    <property type="project" value="TreeGrafter"/>
</dbReference>
<dbReference type="PROSITE" id="PS50162">
    <property type="entry name" value="RECA_2"/>
    <property type="match status" value="1"/>
</dbReference>
<dbReference type="InterPro" id="IPR013632">
    <property type="entry name" value="Rad51_C"/>
</dbReference>
<dbReference type="SMART" id="SM00382">
    <property type="entry name" value="AAA"/>
    <property type="match status" value="1"/>
</dbReference>
<dbReference type="GO" id="GO:0000730">
    <property type="term" value="P:DNA recombinase assembly"/>
    <property type="evidence" value="ECO:0007669"/>
    <property type="project" value="TreeGrafter"/>
</dbReference>
<dbReference type="Gene3D" id="3.40.50.300">
    <property type="entry name" value="P-loop containing nucleotide triphosphate hydrolases"/>
    <property type="match status" value="1"/>
</dbReference>
<organism evidence="5 6">
    <name type="scientific">Sodiomyces alkalinus (strain CBS 110278 / VKM F-3762 / F11)</name>
    <name type="common">Alkaliphilic filamentous fungus</name>
    <dbReference type="NCBI Taxonomy" id="1314773"/>
    <lineage>
        <taxon>Eukaryota</taxon>
        <taxon>Fungi</taxon>
        <taxon>Dikarya</taxon>
        <taxon>Ascomycota</taxon>
        <taxon>Pezizomycotina</taxon>
        <taxon>Sordariomycetes</taxon>
        <taxon>Hypocreomycetidae</taxon>
        <taxon>Glomerellales</taxon>
        <taxon>Plectosphaerellaceae</taxon>
        <taxon>Sodiomyces</taxon>
    </lineage>
</organism>
<evidence type="ECO:0000256" key="3">
    <source>
        <dbReference type="SAM" id="MobiDB-lite"/>
    </source>
</evidence>
<feature type="region of interest" description="Disordered" evidence="3">
    <location>
        <begin position="461"/>
        <end position="498"/>
    </location>
</feature>
<dbReference type="AlphaFoldDB" id="A0A3N2Q6K3"/>
<feature type="compositionally biased region" description="Pro residues" evidence="3">
    <location>
        <begin position="281"/>
        <end position="294"/>
    </location>
</feature>
<dbReference type="GO" id="GO:0061982">
    <property type="term" value="P:meiosis I cell cycle process"/>
    <property type="evidence" value="ECO:0007669"/>
    <property type="project" value="UniProtKB-ARBA"/>
</dbReference>
<keyword evidence="6" id="KW-1185">Reference proteome</keyword>
<reference evidence="5 6" key="1">
    <citation type="journal article" date="2018" name="Mol. Ecol.">
        <title>The obligate alkalophilic soda-lake fungus Sodiomyces alkalinus has shifted to a protein diet.</title>
        <authorList>
            <person name="Grum-Grzhimaylo A.A."/>
            <person name="Falkoski D.L."/>
            <person name="van den Heuvel J."/>
            <person name="Valero-Jimenez C.A."/>
            <person name="Min B."/>
            <person name="Choi I.G."/>
            <person name="Lipzen A."/>
            <person name="Daum C.G."/>
            <person name="Aanen D.K."/>
            <person name="Tsang A."/>
            <person name="Henrissat B."/>
            <person name="Bilanenko E.N."/>
            <person name="de Vries R.P."/>
            <person name="van Kan J.A.L."/>
            <person name="Grigoriev I.V."/>
            <person name="Debets A.J.M."/>
        </authorList>
    </citation>
    <scope>NUCLEOTIDE SEQUENCE [LARGE SCALE GENOMIC DNA]</scope>
    <source>
        <strain evidence="5 6">F11</strain>
    </source>
</reference>
<dbReference type="GO" id="GO:0005524">
    <property type="term" value="F:ATP binding"/>
    <property type="evidence" value="ECO:0007669"/>
    <property type="project" value="UniProtKB-KW"/>
</dbReference>
<keyword evidence="2" id="KW-0067">ATP-binding</keyword>
<dbReference type="Proteomes" id="UP000272025">
    <property type="component" value="Unassembled WGS sequence"/>
</dbReference>
<feature type="region of interest" description="Disordered" evidence="3">
    <location>
        <begin position="281"/>
        <end position="326"/>
    </location>
</feature>
<evidence type="ECO:0000256" key="2">
    <source>
        <dbReference type="ARBA" id="ARBA00022840"/>
    </source>
</evidence>
<evidence type="ECO:0000313" key="6">
    <source>
        <dbReference type="Proteomes" id="UP000272025"/>
    </source>
</evidence>
<dbReference type="InterPro" id="IPR020588">
    <property type="entry name" value="RecA_ATP-bd"/>
</dbReference>
<dbReference type="OrthoDB" id="1861185at2759"/>
<dbReference type="Pfam" id="PF08423">
    <property type="entry name" value="Rad51"/>
    <property type="match status" value="1"/>
</dbReference>
<feature type="compositionally biased region" description="Basic and acidic residues" evidence="3">
    <location>
        <begin position="461"/>
        <end position="484"/>
    </location>
</feature>
<dbReference type="GeneID" id="39578668"/>
<protein>
    <submittedName>
        <fullName evidence="5">DNA repair protein RAD57</fullName>
    </submittedName>
</protein>